<keyword evidence="2" id="KW-1185">Reference proteome</keyword>
<proteinExistence type="predicted"/>
<sequence length="295" mass="33807">MEKEKQVMSTTFRESFSGFINYEIESLSSSVLGSSMNYESTGSANYELSSPANYKISGPSNYGLSGSVGFTNLKLLGLMDLKLPNPMNLVLSGSTNLELFGLNSEITKFTNHLPGPRSSFNNWNEVQCAVDAYSKQHSFVAVKYYKDLDLVDKSIIRHHDYICWKSDMNKLKKVEDVCAYHNRVSDKIKSYTIDDQLGASQQYDLFAKEFPQHHIKKKNLYNVIEQDPEYVVISYLEGKSNELTDAKFYGLVKKSDIEVDSAIKNHYNIPQIQLREEYQLMKCKKFGRFLILQRL</sequence>
<gene>
    <name evidence="1" type="ORF">GMARGA_LOCUS21104</name>
</gene>
<evidence type="ECO:0000313" key="1">
    <source>
        <dbReference type="EMBL" id="CAG8790122.1"/>
    </source>
</evidence>
<protein>
    <submittedName>
        <fullName evidence="1">23226_t:CDS:1</fullName>
    </submittedName>
</protein>
<evidence type="ECO:0000313" key="2">
    <source>
        <dbReference type="Proteomes" id="UP000789901"/>
    </source>
</evidence>
<comment type="caution">
    <text evidence="1">The sequence shown here is derived from an EMBL/GenBank/DDBJ whole genome shotgun (WGS) entry which is preliminary data.</text>
</comment>
<name>A0ABN7VP42_GIGMA</name>
<dbReference type="EMBL" id="CAJVQB010019163">
    <property type="protein sequence ID" value="CAG8790122.1"/>
    <property type="molecule type" value="Genomic_DNA"/>
</dbReference>
<reference evidence="1 2" key="1">
    <citation type="submission" date="2021-06" db="EMBL/GenBank/DDBJ databases">
        <authorList>
            <person name="Kallberg Y."/>
            <person name="Tangrot J."/>
            <person name="Rosling A."/>
        </authorList>
    </citation>
    <scope>NUCLEOTIDE SEQUENCE [LARGE SCALE GENOMIC DNA]</scope>
    <source>
        <strain evidence="1 2">120-4 pot B 10/14</strain>
    </source>
</reference>
<organism evidence="1 2">
    <name type="scientific">Gigaspora margarita</name>
    <dbReference type="NCBI Taxonomy" id="4874"/>
    <lineage>
        <taxon>Eukaryota</taxon>
        <taxon>Fungi</taxon>
        <taxon>Fungi incertae sedis</taxon>
        <taxon>Mucoromycota</taxon>
        <taxon>Glomeromycotina</taxon>
        <taxon>Glomeromycetes</taxon>
        <taxon>Diversisporales</taxon>
        <taxon>Gigasporaceae</taxon>
        <taxon>Gigaspora</taxon>
    </lineage>
</organism>
<dbReference type="Proteomes" id="UP000789901">
    <property type="component" value="Unassembled WGS sequence"/>
</dbReference>
<accession>A0ABN7VP42</accession>